<dbReference type="InterPro" id="IPR003661">
    <property type="entry name" value="HisK_dim/P_dom"/>
</dbReference>
<comment type="catalytic activity">
    <reaction evidence="1">
        <text>ATP + protein L-histidine = ADP + protein N-phospho-L-histidine.</text>
        <dbReference type="EC" id="2.7.13.3"/>
    </reaction>
</comment>
<dbReference type="EC" id="2.7.13.3" evidence="2"/>
<dbReference type="Proteomes" id="UP000189935">
    <property type="component" value="Chromosome I"/>
</dbReference>
<dbReference type="AlphaFoldDB" id="A0A1M6T4C4"/>
<dbReference type="PANTHER" id="PTHR43065:SF42">
    <property type="entry name" value="TWO-COMPONENT SENSOR PPRA"/>
    <property type="match status" value="1"/>
</dbReference>
<dbReference type="InterPro" id="IPR003594">
    <property type="entry name" value="HATPase_dom"/>
</dbReference>
<dbReference type="GO" id="GO:0000155">
    <property type="term" value="F:phosphorelay sensor kinase activity"/>
    <property type="evidence" value="ECO:0007669"/>
    <property type="project" value="InterPro"/>
</dbReference>
<dbReference type="Gene3D" id="1.10.287.130">
    <property type="match status" value="1"/>
</dbReference>
<evidence type="ECO:0000313" key="6">
    <source>
        <dbReference type="Proteomes" id="UP000189935"/>
    </source>
</evidence>
<proteinExistence type="predicted"/>
<dbReference type="Pfam" id="PF02518">
    <property type="entry name" value="HATPase_c"/>
    <property type="match status" value="1"/>
</dbReference>
<keyword evidence="3" id="KW-0597">Phosphoprotein</keyword>
<evidence type="ECO:0000313" key="5">
    <source>
        <dbReference type="EMBL" id="SHK51764.1"/>
    </source>
</evidence>
<keyword evidence="5" id="KW-0808">Transferase</keyword>
<dbReference type="PRINTS" id="PR00344">
    <property type="entry name" value="BCTRLSENSOR"/>
</dbReference>
<dbReference type="SMART" id="SM00388">
    <property type="entry name" value="HisKA"/>
    <property type="match status" value="1"/>
</dbReference>
<dbReference type="OrthoDB" id="9789238at2"/>
<accession>A0A1M6T4C4</accession>
<evidence type="ECO:0000256" key="1">
    <source>
        <dbReference type="ARBA" id="ARBA00000085"/>
    </source>
</evidence>
<dbReference type="Gene3D" id="3.40.50.2300">
    <property type="match status" value="2"/>
</dbReference>
<name>A0A1M6T4C4_9BRAD</name>
<keyword evidence="5" id="KW-0418">Kinase</keyword>
<dbReference type="SUPFAM" id="SSF55874">
    <property type="entry name" value="ATPase domain of HSP90 chaperone/DNA topoisomerase II/histidine kinase"/>
    <property type="match status" value="1"/>
</dbReference>
<sequence length="612" mass="67379">MRSRILFSAIVLLLAMTGEALSESKRVLLLHSFGRDFAPWSEYARAFREELVRQSPNAIDLYEASLATARFADDQEGPFVGYLSALFSERRLDLVVAIGGPAVNFVQQHRQQLFPSVPALYTAFENRRVSLSGLTANDAVVAVNNDFPVIIENMLRVLPQTTGVAVVLGDSPLEKYWMEQLRTDLRRFEGRVSFTWLNDLSLEEMLQRATALPQRSAIFFGLFSVDGAGVPHEEGILTRLHAVANAPIFTHSDAFFGQGIIGGPLISVSSVSREAASVAMRIMGGEAPGDIKTPPIGYATPKYDWRELQRWNISEGSLPAGSEIHFRQPGLWEQYRPQVTIGVAALLLQAAIISWLLVERRRRHFAQAEATSRRREVVRLNRVTTANVLSSSIAHELNQPLGAILSNTEAAQVLLKADPPDLGQISEILSDIVRDEQRASEIIAGLRNLLNDRKEGDLRAVDLNDTVRDVVKIVSPEIERRGVLLRTVLAPQALPVRSDPIHLQQVMINLVMNGIDAMDGEPGPHNLTVRTRQNAEADGVEVRISDSGKGIPNDKMASIFDAFVTTKPQGTGLGLPIARTILESYGGDISVENRQRGAVFSFRLPLAKTKVG</sequence>
<dbReference type="InterPro" id="IPR004358">
    <property type="entry name" value="Sig_transdc_His_kin-like_C"/>
</dbReference>
<organism evidence="5 6">
    <name type="scientific">Bradyrhizobium lablabi</name>
    <dbReference type="NCBI Taxonomy" id="722472"/>
    <lineage>
        <taxon>Bacteria</taxon>
        <taxon>Pseudomonadati</taxon>
        <taxon>Pseudomonadota</taxon>
        <taxon>Alphaproteobacteria</taxon>
        <taxon>Hyphomicrobiales</taxon>
        <taxon>Nitrobacteraceae</taxon>
        <taxon>Bradyrhizobium</taxon>
    </lineage>
</organism>
<reference evidence="5 6" key="1">
    <citation type="submission" date="2016-11" db="EMBL/GenBank/DDBJ databases">
        <authorList>
            <person name="Jaros S."/>
            <person name="Januszkiewicz K."/>
            <person name="Wedrychowicz H."/>
        </authorList>
    </citation>
    <scope>NUCLEOTIDE SEQUENCE [LARGE SCALE GENOMIC DNA]</scope>
    <source>
        <strain evidence="5 6">GAS499</strain>
    </source>
</reference>
<feature type="domain" description="Histidine kinase" evidence="4">
    <location>
        <begin position="392"/>
        <end position="608"/>
    </location>
</feature>
<dbReference type="InterPro" id="IPR036097">
    <property type="entry name" value="HisK_dim/P_sf"/>
</dbReference>
<gene>
    <name evidence="5" type="ORF">SAMN05444159_3462</name>
</gene>
<dbReference type="PROSITE" id="PS50109">
    <property type="entry name" value="HIS_KIN"/>
    <property type="match status" value="1"/>
</dbReference>
<dbReference type="SUPFAM" id="SSF47384">
    <property type="entry name" value="Homodimeric domain of signal transducing histidine kinase"/>
    <property type="match status" value="1"/>
</dbReference>
<dbReference type="SMART" id="SM00387">
    <property type="entry name" value="HATPase_c"/>
    <property type="match status" value="1"/>
</dbReference>
<dbReference type="EMBL" id="LT670844">
    <property type="protein sequence ID" value="SHK51764.1"/>
    <property type="molecule type" value="Genomic_DNA"/>
</dbReference>
<protein>
    <recommendedName>
        <fullName evidence="2">histidine kinase</fullName>
        <ecNumber evidence="2">2.7.13.3</ecNumber>
    </recommendedName>
</protein>
<dbReference type="Gene3D" id="3.30.565.10">
    <property type="entry name" value="Histidine kinase-like ATPase, C-terminal domain"/>
    <property type="match status" value="1"/>
</dbReference>
<dbReference type="InterPro" id="IPR036890">
    <property type="entry name" value="HATPase_C_sf"/>
</dbReference>
<dbReference type="InterPro" id="IPR005467">
    <property type="entry name" value="His_kinase_dom"/>
</dbReference>
<dbReference type="CDD" id="cd00082">
    <property type="entry name" value="HisKA"/>
    <property type="match status" value="1"/>
</dbReference>
<evidence type="ECO:0000256" key="2">
    <source>
        <dbReference type="ARBA" id="ARBA00012438"/>
    </source>
</evidence>
<evidence type="ECO:0000256" key="3">
    <source>
        <dbReference type="ARBA" id="ARBA00022553"/>
    </source>
</evidence>
<dbReference type="PANTHER" id="PTHR43065">
    <property type="entry name" value="SENSOR HISTIDINE KINASE"/>
    <property type="match status" value="1"/>
</dbReference>
<evidence type="ECO:0000259" key="4">
    <source>
        <dbReference type="PROSITE" id="PS50109"/>
    </source>
</evidence>